<dbReference type="InterPro" id="IPR003651">
    <property type="entry name" value="Endonuclease3_FeS-loop_motif"/>
</dbReference>
<dbReference type="GO" id="GO:0035485">
    <property type="term" value="F:adenine/guanine mispair binding"/>
    <property type="evidence" value="ECO:0007669"/>
    <property type="project" value="TreeGrafter"/>
</dbReference>
<dbReference type="InterPro" id="IPR023170">
    <property type="entry name" value="HhH_base_excis_C"/>
</dbReference>
<dbReference type="OrthoDB" id="10248838at2759"/>
<keyword evidence="8" id="KW-0227">DNA damage</keyword>
<evidence type="ECO:0000313" key="17">
    <source>
        <dbReference type="Proteomes" id="UP000030669"/>
    </source>
</evidence>
<comment type="catalytic activity">
    <reaction evidence="1">
        <text>Hydrolyzes free adenine bases from 7,8-dihydro-8-oxoguanine:adenine mismatched double-stranded DNA, leaving an apurinic site.</text>
        <dbReference type="EC" id="3.2.2.31"/>
    </reaction>
</comment>
<comment type="cofactor">
    <cofactor evidence="2">
        <name>[4Fe-4S] cluster</name>
        <dbReference type="ChEBI" id="CHEBI:49883"/>
    </cofactor>
</comment>
<evidence type="ECO:0000256" key="13">
    <source>
        <dbReference type="ARBA" id="ARBA00023295"/>
    </source>
</evidence>
<evidence type="ECO:0000256" key="1">
    <source>
        <dbReference type="ARBA" id="ARBA00000843"/>
    </source>
</evidence>
<evidence type="ECO:0000256" key="4">
    <source>
        <dbReference type="ARBA" id="ARBA00012045"/>
    </source>
</evidence>
<dbReference type="CDD" id="cd00056">
    <property type="entry name" value="ENDO3c"/>
    <property type="match status" value="1"/>
</dbReference>
<dbReference type="InterPro" id="IPR015797">
    <property type="entry name" value="NUDIX_hydrolase-like_dom_sf"/>
</dbReference>
<organism evidence="16 17">
    <name type="scientific">Gloeophyllum trabeum (strain ATCC 11539 / FP-39264 / Madison 617)</name>
    <name type="common">Brown rot fungus</name>
    <dbReference type="NCBI Taxonomy" id="670483"/>
    <lineage>
        <taxon>Eukaryota</taxon>
        <taxon>Fungi</taxon>
        <taxon>Dikarya</taxon>
        <taxon>Basidiomycota</taxon>
        <taxon>Agaricomycotina</taxon>
        <taxon>Agaricomycetes</taxon>
        <taxon>Gloeophyllales</taxon>
        <taxon>Gloeophyllaceae</taxon>
        <taxon>Gloeophyllum</taxon>
    </lineage>
</organism>
<dbReference type="GO" id="GO:0051539">
    <property type="term" value="F:4 iron, 4 sulfur cluster binding"/>
    <property type="evidence" value="ECO:0007669"/>
    <property type="project" value="UniProtKB-KW"/>
</dbReference>
<dbReference type="SMART" id="SM00525">
    <property type="entry name" value="FES"/>
    <property type="match status" value="1"/>
</dbReference>
<dbReference type="GO" id="GO:0006285">
    <property type="term" value="P:base-excision repair, AP site formation"/>
    <property type="evidence" value="ECO:0007669"/>
    <property type="project" value="UniProtKB-ARBA"/>
</dbReference>
<dbReference type="GO" id="GO:0046872">
    <property type="term" value="F:metal ion binding"/>
    <property type="evidence" value="ECO:0007669"/>
    <property type="project" value="UniProtKB-KW"/>
</dbReference>
<reference evidence="16 17" key="1">
    <citation type="journal article" date="2012" name="Science">
        <title>The Paleozoic origin of enzymatic lignin decomposition reconstructed from 31 fungal genomes.</title>
        <authorList>
            <person name="Floudas D."/>
            <person name="Binder M."/>
            <person name="Riley R."/>
            <person name="Barry K."/>
            <person name="Blanchette R.A."/>
            <person name="Henrissat B."/>
            <person name="Martinez A.T."/>
            <person name="Otillar R."/>
            <person name="Spatafora J.W."/>
            <person name="Yadav J.S."/>
            <person name="Aerts A."/>
            <person name="Benoit I."/>
            <person name="Boyd A."/>
            <person name="Carlson A."/>
            <person name="Copeland A."/>
            <person name="Coutinho P.M."/>
            <person name="de Vries R.P."/>
            <person name="Ferreira P."/>
            <person name="Findley K."/>
            <person name="Foster B."/>
            <person name="Gaskell J."/>
            <person name="Glotzer D."/>
            <person name="Gorecki P."/>
            <person name="Heitman J."/>
            <person name="Hesse C."/>
            <person name="Hori C."/>
            <person name="Igarashi K."/>
            <person name="Jurgens J.A."/>
            <person name="Kallen N."/>
            <person name="Kersten P."/>
            <person name="Kohler A."/>
            <person name="Kuees U."/>
            <person name="Kumar T.K.A."/>
            <person name="Kuo A."/>
            <person name="LaButti K."/>
            <person name="Larrondo L.F."/>
            <person name="Lindquist E."/>
            <person name="Ling A."/>
            <person name="Lombard V."/>
            <person name="Lucas S."/>
            <person name="Lundell T."/>
            <person name="Martin R."/>
            <person name="McLaughlin D.J."/>
            <person name="Morgenstern I."/>
            <person name="Morin E."/>
            <person name="Murat C."/>
            <person name="Nagy L.G."/>
            <person name="Nolan M."/>
            <person name="Ohm R.A."/>
            <person name="Patyshakuliyeva A."/>
            <person name="Rokas A."/>
            <person name="Ruiz-Duenas F.J."/>
            <person name="Sabat G."/>
            <person name="Salamov A."/>
            <person name="Samejima M."/>
            <person name="Schmutz J."/>
            <person name="Slot J.C."/>
            <person name="St John F."/>
            <person name="Stenlid J."/>
            <person name="Sun H."/>
            <person name="Sun S."/>
            <person name="Syed K."/>
            <person name="Tsang A."/>
            <person name="Wiebenga A."/>
            <person name="Young D."/>
            <person name="Pisabarro A."/>
            <person name="Eastwood D.C."/>
            <person name="Martin F."/>
            <person name="Cullen D."/>
            <person name="Grigoriev I.V."/>
            <person name="Hibbett D.S."/>
        </authorList>
    </citation>
    <scope>NUCLEOTIDE SEQUENCE [LARGE SCALE GENOMIC DNA]</scope>
    <source>
        <strain evidence="16 17">ATCC 11539</strain>
    </source>
</reference>
<evidence type="ECO:0000259" key="15">
    <source>
        <dbReference type="SMART" id="SM00478"/>
    </source>
</evidence>
<evidence type="ECO:0000256" key="11">
    <source>
        <dbReference type="ARBA" id="ARBA00023014"/>
    </source>
</evidence>
<keyword evidence="12" id="KW-0234">DNA repair</keyword>
<dbReference type="RefSeq" id="XP_007867952.1">
    <property type="nucleotide sequence ID" value="XM_007869761.1"/>
</dbReference>
<gene>
    <name evidence="16" type="ORF">GLOTRDRAFT_78696</name>
</gene>
<dbReference type="GO" id="GO:0005634">
    <property type="term" value="C:nucleus"/>
    <property type="evidence" value="ECO:0007669"/>
    <property type="project" value="TreeGrafter"/>
</dbReference>
<dbReference type="EMBL" id="KB469305">
    <property type="protein sequence ID" value="EPQ53646.1"/>
    <property type="molecule type" value="Genomic_DNA"/>
</dbReference>
<dbReference type="SUPFAM" id="SSF48150">
    <property type="entry name" value="DNA-glycosylase"/>
    <property type="match status" value="1"/>
</dbReference>
<evidence type="ECO:0000256" key="5">
    <source>
        <dbReference type="ARBA" id="ARBA00022023"/>
    </source>
</evidence>
<dbReference type="OMA" id="CRPGDFN"/>
<feature type="domain" description="HhH-GPD" evidence="15">
    <location>
        <begin position="125"/>
        <end position="278"/>
    </location>
</feature>
<dbReference type="InterPro" id="IPR044298">
    <property type="entry name" value="MIG/MutY"/>
</dbReference>
<dbReference type="KEGG" id="gtr:GLOTRDRAFT_78696"/>
<accession>S7Q124</accession>
<keyword evidence="6" id="KW-0004">4Fe-4S</keyword>
<dbReference type="EC" id="3.2.2.31" evidence="4"/>
<evidence type="ECO:0000313" key="16">
    <source>
        <dbReference type="EMBL" id="EPQ53646.1"/>
    </source>
</evidence>
<keyword evidence="17" id="KW-1185">Reference proteome</keyword>
<evidence type="ECO:0000256" key="10">
    <source>
        <dbReference type="ARBA" id="ARBA00023004"/>
    </source>
</evidence>
<evidence type="ECO:0000256" key="7">
    <source>
        <dbReference type="ARBA" id="ARBA00022723"/>
    </source>
</evidence>
<comment type="similarity">
    <text evidence="3">Belongs to the Nth/MutY family.</text>
</comment>
<dbReference type="AlphaFoldDB" id="S7Q124"/>
<evidence type="ECO:0000256" key="9">
    <source>
        <dbReference type="ARBA" id="ARBA00022801"/>
    </source>
</evidence>
<dbReference type="GO" id="GO:0032357">
    <property type="term" value="F:oxidized purine DNA binding"/>
    <property type="evidence" value="ECO:0007669"/>
    <property type="project" value="TreeGrafter"/>
</dbReference>
<dbReference type="GO" id="GO:0000701">
    <property type="term" value="F:purine-specific mismatch base pair DNA N-glycosylase activity"/>
    <property type="evidence" value="ECO:0007669"/>
    <property type="project" value="UniProtKB-EC"/>
</dbReference>
<dbReference type="Gene3D" id="3.90.79.10">
    <property type="entry name" value="Nucleoside Triphosphate Pyrophosphohydrolase"/>
    <property type="match status" value="1"/>
</dbReference>
<sequence>MAKRRRVVGSSSEAESNGYEPARTKRVQRKPRTAKTAKPKLTKRTAAADNASDDDGTNIATADQRPHAVTLHEIAEPEAIRVALLAWYDQVHTTRGMPWRKPYNPDFGPEERAQRAYEVWVSEIMLQQTQVATVIPYYNKWMKKFPTIRDLAASDIETVNGLWKGLGYYSRAARLLSGAQKVVKDLRGRLPDNAKDMEAKIPGIGRYSAGAICSIAYNQCVPVLDGNVHRLLSRVLALHAPPKVKQTLDILWNAATAMVEGTHRPGDINQAMIELGSTVCKVREPACETCPIRPWCQAYAVSRGSTKADEVPDIEELCALCEPLPVPEGNPGLVNAFPMKADRKKAREELDIVNVIEWRSSINDDGRWFLLVRRPETGLLAGLHEFPTKPDVPADISAAETAQIPQALLSSLLKKPPLPLKPRKSNTKTPAEDPLRIVQIKSAGDVLHVFSHIRKTYRVQWVVLEGGAKCPELLPFCVPSESGVAKVPRGRTKKPKQQDVDSDSDAVQITEKLEARWLPLTEVAKANIGTGVLKVWNKANELWQSV</sequence>
<dbReference type="InterPro" id="IPR004036">
    <property type="entry name" value="Endonuclease-III-like_CS2"/>
</dbReference>
<keyword evidence="7" id="KW-0479">Metal-binding</keyword>
<dbReference type="Pfam" id="PF00730">
    <property type="entry name" value="HhH-GPD"/>
    <property type="match status" value="1"/>
</dbReference>
<dbReference type="InterPro" id="IPR011257">
    <property type="entry name" value="DNA_glycosylase"/>
</dbReference>
<dbReference type="PROSITE" id="PS01155">
    <property type="entry name" value="ENDONUCLEASE_III_2"/>
    <property type="match status" value="1"/>
</dbReference>
<dbReference type="SUPFAM" id="SSF55811">
    <property type="entry name" value="Nudix"/>
    <property type="match status" value="1"/>
</dbReference>
<evidence type="ECO:0000256" key="2">
    <source>
        <dbReference type="ARBA" id="ARBA00001966"/>
    </source>
</evidence>
<dbReference type="FunFam" id="1.10.340.30:FF:000002">
    <property type="entry name" value="Adenine DNA glycosylase"/>
    <property type="match status" value="1"/>
</dbReference>
<dbReference type="GO" id="GO:0034039">
    <property type="term" value="F:8-oxo-7,8-dihydroguanine DNA N-glycosylase activity"/>
    <property type="evidence" value="ECO:0007669"/>
    <property type="project" value="TreeGrafter"/>
</dbReference>
<dbReference type="PANTHER" id="PTHR42944:SF1">
    <property type="entry name" value="ADENINE DNA GLYCOSYLASE"/>
    <property type="match status" value="1"/>
</dbReference>
<keyword evidence="9" id="KW-0378">Hydrolase</keyword>
<dbReference type="eggNOG" id="KOG2457">
    <property type="taxonomic scope" value="Eukaryota"/>
</dbReference>
<dbReference type="Gene3D" id="1.10.340.30">
    <property type="entry name" value="Hypothetical protein, domain 2"/>
    <property type="match status" value="1"/>
</dbReference>
<evidence type="ECO:0000256" key="3">
    <source>
        <dbReference type="ARBA" id="ARBA00008343"/>
    </source>
</evidence>
<dbReference type="PANTHER" id="PTHR42944">
    <property type="entry name" value="ADENINE DNA GLYCOSYLASE"/>
    <property type="match status" value="1"/>
</dbReference>
<dbReference type="Proteomes" id="UP000030669">
    <property type="component" value="Unassembled WGS sequence"/>
</dbReference>
<dbReference type="HOGENOM" id="CLU_012862_0_0_1"/>
<dbReference type="InterPro" id="IPR003265">
    <property type="entry name" value="HhH-GPD_domain"/>
</dbReference>
<keyword evidence="10" id="KW-0408">Iron</keyword>
<proteinExistence type="inferred from homology"/>
<keyword evidence="13" id="KW-0326">Glycosidase</keyword>
<evidence type="ECO:0000256" key="8">
    <source>
        <dbReference type="ARBA" id="ARBA00022763"/>
    </source>
</evidence>
<dbReference type="STRING" id="670483.S7Q124"/>
<protein>
    <recommendedName>
        <fullName evidence="5">Adenine DNA glycosylase</fullName>
        <ecNumber evidence="4">3.2.2.31</ecNumber>
    </recommendedName>
</protein>
<dbReference type="Gene3D" id="1.10.1670.10">
    <property type="entry name" value="Helix-hairpin-Helix base-excision DNA repair enzymes (C-terminal)"/>
    <property type="match status" value="1"/>
</dbReference>
<dbReference type="GO" id="GO:0006298">
    <property type="term" value="P:mismatch repair"/>
    <property type="evidence" value="ECO:0007669"/>
    <property type="project" value="TreeGrafter"/>
</dbReference>
<evidence type="ECO:0000256" key="12">
    <source>
        <dbReference type="ARBA" id="ARBA00023204"/>
    </source>
</evidence>
<name>S7Q124_GLOTA</name>
<feature type="region of interest" description="Disordered" evidence="14">
    <location>
        <begin position="1"/>
        <end position="60"/>
    </location>
</feature>
<feature type="compositionally biased region" description="Basic residues" evidence="14">
    <location>
        <begin position="24"/>
        <end position="43"/>
    </location>
</feature>
<dbReference type="SMART" id="SM00478">
    <property type="entry name" value="ENDO3c"/>
    <property type="match status" value="1"/>
</dbReference>
<keyword evidence="11" id="KW-0411">Iron-sulfur</keyword>
<evidence type="ECO:0000256" key="6">
    <source>
        <dbReference type="ARBA" id="ARBA00022485"/>
    </source>
</evidence>
<evidence type="ECO:0000256" key="14">
    <source>
        <dbReference type="SAM" id="MobiDB-lite"/>
    </source>
</evidence>
<dbReference type="GeneID" id="19308829"/>